<dbReference type="FunFam" id="1.10.630.10:FF:000042">
    <property type="entry name" value="Cytochrome P450"/>
    <property type="match status" value="1"/>
</dbReference>
<evidence type="ECO:0000256" key="12">
    <source>
        <dbReference type="ARBA" id="ARBA00023004"/>
    </source>
</evidence>
<evidence type="ECO:0000256" key="2">
    <source>
        <dbReference type="ARBA" id="ARBA00003690"/>
    </source>
</evidence>
<dbReference type="InterPro" id="IPR001128">
    <property type="entry name" value="Cyt_P450"/>
</dbReference>
<sequence length="467" mass="54284">MIEDIDEVYKEFPNDRYVGYIEGMKVILLIRDPELIKAITVKDFEHFVDHKDLVPVEVEPLFADSMFNMKGDRWRDMRNTLSPAFTGSKMKRMMPFLDAISANIVEYVKDHSHEDIDIDDLIRRYTNDVIASSAFGLTVNSVKDKENEFFRTGQDLFSFTPFRRIFYIINLVCPSLAKTLGVSMFNPKNMSFFMDIVSNTMSYREKNNIERPDMIQLLLEAAKGKLKVEEDENDDLQTKYEYELKKNSREWSQTELASQVLMFFSAGFEATASTLVMLLHELVVNEKIQEKLYQEIRDFKDKNGQLTYNKINDLKYLDCVLNEALRKWSPSIVLDRVCTKKYELPPSREGGKPCILYPDSILYCPVNSLHLDPEYFPNPYDFDPERFSEENKHKIKPFTYLPFGVGPRVCIGIRFSLIELKVLLYHLVDNFKLIKCDKTTDPPVLAPEDVKIMAKGGSWAGFELRNP</sequence>
<keyword evidence="11 17" id="KW-0560">Oxidoreductase</keyword>
<dbReference type="GO" id="GO:0020037">
    <property type="term" value="F:heme binding"/>
    <property type="evidence" value="ECO:0007669"/>
    <property type="project" value="InterPro"/>
</dbReference>
<evidence type="ECO:0000256" key="7">
    <source>
        <dbReference type="ARBA" id="ARBA00022617"/>
    </source>
</evidence>
<evidence type="ECO:0000256" key="5">
    <source>
        <dbReference type="ARBA" id="ARBA00010617"/>
    </source>
</evidence>
<gene>
    <name evidence="18" type="ORF">LNINA_LOCUS6877</name>
</gene>
<keyword evidence="9" id="KW-0256">Endoplasmic reticulum</keyword>
<evidence type="ECO:0000256" key="1">
    <source>
        <dbReference type="ARBA" id="ARBA00001971"/>
    </source>
</evidence>
<evidence type="ECO:0000256" key="6">
    <source>
        <dbReference type="ARBA" id="ARBA00012109"/>
    </source>
</evidence>
<evidence type="ECO:0000256" key="10">
    <source>
        <dbReference type="ARBA" id="ARBA00022848"/>
    </source>
</evidence>
<dbReference type="CDD" id="cd11056">
    <property type="entry name" value="CYP6-like"/>
    <property type="match status" value="1"/>
</dbReference>
<comment type="subcellular location">
    <subcellularLocation>
        <location evidence="4">Endoplasmic reticulum membrane</location>
        <topology evidence="4">Peripheral membrane protein</topology>
    </subcellularLocation>
    <subcellularLocation>
        <location evidence="3">Microsome membrane</location>
        <topology evidence="3">Peripheral membrane protein</topology>
    </subcellularLocation>
</comment>
<evidence type="ECO:0000256" key="17">
    <source>
        <dbReference type="RuleBase" id="RU000461"/>
    </source>
</evidence>
<evidence type="ECO:0000256" key="4">
    <source>
        <dbReference type="ARBA" id="ARBA00004406"/>
    </source>
</evidence>
<dbReference type="GO" id="GO:0005789">
    <property type="term" value="C:endoplasmic reticulum membrane"/>
    <property type="evidence" value="ECO:0007669"/>
    <property type="project" value="UniProtKB-SubCell"/>
</dbReference>
<dbReference type="InterPro" id="IPR050476">
    <property type="entry name" value="Insect_CytP450_Detox"/>
</dbReference>
<dbReference type="PANTHER" id="PTHR24292">
    <property type="entry name" value="CYTOCHROME P450"/>
    <property type="match status" value="1"/>
</dbReference>
<keyword evidence="7 16" id="KW-0349">Heme</keyword>
<dbReference type="InterPro" id="IPR002403">
    <property type="entry name" value="Cyt_P450_E_grp-IV"/>
</dbReference>
<keyword evidence="12 16" id="KW-0408">Iron</keyword>
<dbReference type="SUPFAM" id="SSF48264">
    <property type="entry name" value="Cytochrome P450"/>
    <property type="match status" value="1"/>
</dbReference>
<dbReference type="PRINTS" id="PR00385">
    <property type="entry name" value="P450"/>
</dbReference>
<keyword evidence="19" id="KW-1185">Reference proteome</keyword>
<evidence type="ECO:0000256" key="16">
    <source>
        <dbReference type="PIRSR" id="PIRSR602403-1"/>
    </source>
</evidence>
<evidence type="ECO:0000256" key="14">
    <source>
        <dbReference type="ARBA" id="ARBA00023136"/>
    </source>
</evidence>
<evidence type="ECO:0000256" key="13">
    <source>
        <dbReference type="ARBA" id="ARBA00023033"/>
    </source>
</evidence>
<evidence type="ECO:0000256" key="11">
    <source>
        <dbReference type="ARBA" id="ARBA00023002"/>
    </source>
</evidence>
<dbReference type="GO" id="GO:0005506">
    <property type="term" value="F:iron ion binding"/>
    <property type="evidence" value="ECO:0007669"/>
    <property type="project" value="InterPro"/>
</dbReference>
<keyword evidence="8 16" id="KW-0479">Metal-binding</keyword>
<evidence type="ECO:0000313" key="19">
    <source>
        <dbReference type="Proteomes" id="UP001497472"/>
    </source>
</evidence>
<evidence type="ECO:0000256" key="9">
    <source>
        <dbReference type="ARBA" id="ARBA00022824"/>
    </source>
</evidence>
<evidence type="ECO:0000313" key="18">
    <source>
        <dbReference type="EMBL" id="CAK1547400.1"/>
    </source>
</evidence>
<dbReference type="EC" id="1.14.14.1" evidence="6"/>
<dbReference type="PANTHER" id="PTHR24292:SF54">
    <property type="entry name" value="CYP9F3-RELATED"/>
    <property type="match status" value="1"/>
</dbReference>
<proteinExistence type="inferred from homology"/>
<organism evidence="18 19">
    <name type="scientific">Leptosia nina</name>
    <dbReference type="NCBI Taxonomy" id="320188"/>
    <lineage>
        <taxon>Eukaryota</taxon>
        <taxon>Metazoa</taxon>
        <taxon>Ecdysozoa</taxon>
        <taxon>Arthropoda</taxon>
        <taxon>Hexapoda</taxon>
        <taxon>Insecta</taxon>
        <taxon>Pterygota</taxon>
        <taxon>Neoptera</taxon>
        <taxon>Endopterygota</taxon>
        <taxon>Lepidoptera</taxon>
        <taxon>Glossata</taxon>
        <taxon>Ditrysia</taxon>
        <taxon>Papilionoidea</taxon>
        <taxon>Pieridae</taxon>
        <taxon>Pierinae</taxon>
        <taxon>Leptosia</taxon>
    </lineage>
</organism>
<keyword evidence="13 17" id="KW-0503">Monooxygenase</keyword>
<keyword evidence="10" id="KW-0492">Microsome</keyword>
<accession>A0AAV1JH76</accession>
<dbReference type="PROSITE" id="PS00086">
    <property type="entry name" value="CYTOCHROME_P450"/>
    <property type="match status" value="1"/>
</dbReference>
<dbReference type="Pfam" id="PF00067">
    <property type="entry name" value="p450"/>
    <property type="match status" value="1"/>
</dbReference>
<dbReference type="Gene3D" id="1.10.630.10">
    <property type="entry name" value="Cytochrome P450"/>
    <property type="match status" value="1"/>
</dbReference>
<comment type="function">
    <text evidence="2">May be involved in the metabolism of insect hormones and in the breakdown of synthetic insecticides.</text>
</comment>
<reference evidence="18 19" key="1">
    <citation type="submission" date="2023-11" db="EMBL/GenBank/DDBJ databases">
        <authorList>
            <person name="Okamura Y."/>
        </authorList>
    </citation>
    <scope>NUCLEOTIDE SEQUENCE [LARGE SCALE GENOMIC DNA]</scope>
</reference>
<dbReference type="InterPro" id="IPR036396">
    <property type="entry name" value="Cyt_P450_sf"/>
</dbReference>
<dbReference type="PRINTS" id="PR00465">
    <property type="entry name" value="EP450IV"/>
</dbReference>
<name>A0AAV1JH76_9NEOP</name>
<dbReference type="InterPro" id="IPR017972">
    <property type="entry name" value="Cyt_P450_CS"/>
</dbReference>
<comment type="caution">
    <text evidence="18">The sequence shown here is derived from an EMBL/GenBank/DDBJ whole genome shotgun (WGS) entry which is preliminary data.</text>
</comment>
<keyword evidence="14" id="KW-0472">Membrane</keyword>
<dbReference type="AlphaFoldDB" id="A0AAV1JH76"/>
<comment type="similarity">
    <text evidence="5 17">Belongs to the cytochrome P450 family.</text>
</comment>
<dbReference type="Proteomes" id="UP001497472">
    <property type="component" value="Unassembled WGS sequence"/>
</dbReference>
<evidence type="ECO:0000256" key="3">
    <source>
        <dbReference type="ARBA" id="ARBA00004174"/>
    </source>
</evidence>
<comment type="cofactor">
    <cofactor evidence="1 16">
        <name>heme</name>
        <dbReference type="ChEBI" id="CHEBI:30413"/>
    </cofactor>
</comment>
<dbReference type="GO" id="GO:0016712">
    <property type="term" value="F:oxidoreductase activity, acting on paired donors, with incorporation or reduction of molecular oxygen, reduced flavin or flavoprotein as one donor, and incorporation of one atom of oxygen"/>
    <property type="evidence" value="ECO:0007669"/>
    <property type="project" value="UniProtKB-EC"/>
</dbReference>
<comment type="catalytic activity">
    <reaction evidence="15">
        <text>an organic molecule + reduced [NADPH--hemoprotein reductase] + O2 = an alcohol + oxidized [NADPH--hemoprotein reductase] + H2O + H(+)</text>
        <dbReference type="Rhea" id="RHEA:17149"/>
        <dbReference type="Rhea" id="RHEA-COMP:11964"/>
        <dbReference type="Rhea" id="RHEA-COMP:11965"/>
        <dbReference type="ChEBI" id="CHEBI:15377"/>
        <dbReference type="ChEBI" id="CHEBI:15378"/>
        <dbReference type="ChEBI" id="CHEBI:15379"/>
        <dbReference type="ChEBI" id="CHEBI:30879"/>
        <dbReference type="ChEBI" id="CHEBI:57618"/>
        <dbReference type="ChEBI" id="CHEBI:58210"/>
        <dbReference type="ChEBI" id="CHEBI:142491"/>
        <dbReference type="EC" id="1.14.14.1"/>
    </reaction>
</comment>
<feature type="binding site" description="axial binding residue" evidence="16">
    <location>
        <position position="410"/>
    </location>
    <ligand>
        <name>heme</name>
        <dbReference type="ChEBI" id="CHEBI:30413"/>
    </ligand>
    <ligandPart>
        <name>Fe</name>
        <dbReference type="ChEBI" id="CHEBI:18248"/>
    </ligandPart>
</feature>
<evidence type="ECO:0000256" key="8">
    <source>
        <dbReference type="ARBA" id="ARBA00022723"/>
    </source>
</evidence>
<dbReference type="EMBL" id="CAVLEF010000009">
    <property type="protein sequence ID" value="CAK1547400.1"/>
    <property type="molecule type" value="Genomic_DNA"/>
</dbReference>
<evidence type="ECO:0000256" key="15">
    <source>
        <dbReference type="ARBA" id="ARBA00047827"/>
    </source>
</evidence>
<protein>
    <recommendedName>
        <fullName evidence="6">unspecific monooxygenase</fullName>
        <ecNumber evidence="6">1.14.14.1</ecNumber>
    </recommendedName>
</protein>